<reference evidence="4" key="2">
    <citation type="journal article" date="2023" name="BMC Genomics">
        <title>Pest status, molecular evolution, and epigenetic factors derived from the genome assembly of Frankliniella fusca, a thysanopteran phytovirus vector.</title>
        <authorList>
            <person name="Catto M.A."/>
            <person name="Labadie P.E."/>
            <person name="Jacobson A.L."/>
            <person name="Kennedy G.G."/>
            <person name="Srinivasan R."/>
            <person name="Hunt B.G."/>
        </authorList>
    </citation>
    <scope>NUCLEOTIDE SEQUENCE</scope>
    <source>
        <strain evidence="4">PL_HMW_Pooled</strain>
    </source>
</reference>
<feature type="signal peptide" evidence="2">
    <location>
        <begin position="1"/>
        <end position="31"/>
    </location>
</feature>
<feature type="chain" id="PRO_5041937071" evidence="2">
    <location>
        <begin position="32"/>
        <end position="640"/>
    </location>
</feature>
<evidence type="ECO:0000256" key="1">
    <source>
        <dbReference type="SAM" id="MobiDB-lite"/>
    </source>
</evidence>
<evidence type="ECO:0000313" key="5">
    <source>
        <dbReference type="Proteomes" id="UP001219518"/>
    </source>
</evidence>
<organism evidence="4 5">
    <name type="scientific">Frankliniella fusca</name>
    <dbReference type="NCBI Taxonomy" id="407009"/>
    <lineage>
        <taxon>Eukaryota</taxon>
        <taxon>Metazoa</taxon>
        <taxon>Ecdysozoa</taxon>
        <taxon>Arthropoda</taxon>
        <taxon>Hexapoda</taxon>
        <taxon>Insecta</taxon>
        <taxon>Pterygota</taxon>
        <taxon>Neoptera</taxon>
        <taxon>Paraneoptera</taxon>
        <taxon>Thysanoptera</taxon>
        <taxon>Terebrantia</taxon>
        <taxon>Thripoidea</taxon>
        <taxon>Thripidae</taxon>
        <taxon>Frankliniella</taxon>
    </lineage>
</organism>
<dbReference type="PANTHER" id="PTHR47595:SF1">
    <property type="entry name" value="MYB_SANT-LIKE DNA-BINDING DOMAIN-CONTAINING PROTEIN"/>
    <property type="match status" value="1"/>
</dbReference>
<feature type="region of interest" description="Disordered" evidence="1">
    <location>
        <begin position="532"/>
        <end position="567"/>
    </location>
</feature>
<proteinExistence type="predicted"/>
<feature type="region of interest" description="Disordered" evidence="1">
    <location>
        <begin position="250"/>
        <end position="299"/>
    </location>
</feature>
<name>A0AAE1GY43_9NEOP</name>
<comment type="caution">
    <text evidence="4">The sequence shown here is derived from an EMBL/GenBank/DDBJ whole genome shotgun (WGS) entry which is preliminary data.</text>
</comment>
<dbReference type="Proteomes" id="UP001219518">
    <property type="component" value="Unassembled WGS sequence"/>
</dbReference>
<dbReference type="Pfam" id="PF13837">
    <property type="entry name" value="Myb_DNA-bind_4"/>
    <property type="match status" value="1"/>
</dbReference>
<sequence>MSCWTDNAESVGFSRCSFLLLSVINILKCDGLAVNFPIDAKGLPDGCMEESSLLPECFSIEEDLVSLGSSSSSLFVFSWKEYIRQKTVLIQNVESTFKNTVLDYDKDRRFRLLKSLKERNIPPTYQWDLSYVLPSPKEVPSTSDECAAGLEHFDSLQSLNHSIREVTFNGSVEMLQQSNKSEENRIVKCTTDNNSSSGGSLNGSVLQLNNSTCCLYETVNVDSEDNLDEQPNLVTEFDLVAEREFISNANSSTASPAKKTPTASTIEITPTTSPAKKKIRNGDGSTDAGTKTPRKTPRKATVQNQLMWGTDATKAFVKLCVTFKEEVQMESPPVEVWKKIFNELDQLGYIPHLTWQICRSKFNYMNTFFTGTLLPNNGILSGVKWSHYDQFCTIHDIPLGYMVPDVNKEGMKADGATLWNDPDRCKMLIHQYRERYHIFKGSKSMVRHSTLYSEISGTLNMFEVPCNAKQCESKIKELEGKFRCEYDKSRKTGAAPSSWPYYKDMLEIYGGNSTLEPRFAYTVGSSQDKFLQKGKEVQEVPSTSRTRQPPAYGSSRAHSKERGPKAKVYNNKTDELKERQVTAQETIANEMMLLRTGIEVSTARRMPAIESLAASVAKLVNAEVAAKKKLLNLTEEHLET</sequence>
<feature type="domain" description="Myb/SANT-like DNA-binding" evidence="3">
    <location>
        <begin position="425"/>
        <end position="507"/>
    </location>
</feature>
<evidence type="ECO:0000313" key="4">
    <source>
        <dbReference type="EMBL" id="KAK3911455.1"/>
    </source>
</evidence>
<dbReference type="InterPro" id="IPR044822">
    <property type="entry name" value="Myb_DNA-bind_4"/>
</dbReference>
<reference evidence="4" key="1">
    <citation type="submission" date="2021-07" db="EMBL/GenBank/DDBJ databases">
        <authorList>
            <person name="Catto M.A."/>
            <person name="Jacobson A."/>
            <person name="Kennedy G."/>
            <person name="Labadie P."/>
            <person name="Hunt B.G."/>
            <person name="Srinivasan R."/>
        </authorList>
    </citation>
    <scope>NUCLEOTIDE SEQUENCE</scope>
    <source>
        <strain evidence="4">PL_HMW_Pooled</strain>
        <tissue evidence="4">Head</tissue>
    </source>
</reference>
<gene>
    <name evidence="4" type="ORF">KUF71_021183</name>
</gene>
<dbReference type="PANTHER" id="PTHR47595">
    <property type="entry name" value="HEAT SHOCK 70 KDA PROTEIN 14"/>
    <property type="match status" value="1"/>
</dbReference>
<protein>
    <submittedName>
        <fullName evidence="4">Tryptophan 2-monooxygenase</fullName>
    </submittedName>
</protein>
<keyword evidence="5" id="KW-1185">Reference proteome</keyword>
<keyword evidence="2" id="KW-0732">Signal</keyword>
<dbReference type="EMBL" id="JAHWGI010000268">
    <property type="protein sequence ID" value="KAK3911455.1"/>
    <property type="molecule type" value="Genomic_DNA"/>
</dbReference>
<dbReference type="AlphaFoldDB" id="A0AAE1GY43"/>
<feature type="compositionally biased region" description="Polar residues" evidence="1">
    <location>
        <begin position="250"/>
        <end position="274"/>
    </location>
</feature>
<accession>A0AAE1GY43</accession>
<evidence type="ECO:0000259" key="3">
    <source>
        <dbReference type="Pfam" id="PF13837"/>
    </source>
</evidence>
<evidence type="ECO:0000256" key="2">
    <source>
        <dbReference type="SAM" id="SignalP"/>
    </source>
</evidence>